<dbReference type="WBParaSite" id="DME_0000376101-mRNA-1">
    <property type="protein sequence ID" value="DME_0000376101-mRNA-1"/>
    <property type="gene ID" value="DME_0000376101"/>
</dbReference>
<accession>A0A0N4U9J1</accession>
<dbReference type="OrthoDB" id="416987at2759"/>
<evidence type="ECO:0000313" key="4">
    <source>
        <dbReference type="WBParaSite" id="DME_0000376101-mRNA-1"/>
    </source>
</evidence>
<evidence type="ECO:0000313" key="2">
    <source>
        <dbReference type="Proteomes" id="UP000038040"/>
    </source>
</evidence>
<name>A0A0N4U9J1_DRAME</name>
<sequence length="249" mass="29110">MAYATTIYTYREGMRKREPFLVYAKSHIVPIKGMTIARLKLLAVLIGVQTGRFVLNQLDLEENRVEEIRKAKLNFRYIPRNEKPVDVATRRLSPTNLKNSWWYGPSWLKKKECEQPQCEFQAKSTKSMKKWKTQWADVIIDTTNAQHSDSSNAKQKNKFEWLNPISDEFSYITMKKVDTARRIRQAQFDGLVNIKLEYGSGKRWIALFTCNQNDASRNSRESAETFLLIFRRFISRRGCPKLILSDSAI</sequence>
<evidence type="ECO:0000313" key="1">
    <source>
        <dbReference type="EMBL" id="VDN57793.1"/>
    </source>
</evidence>
<dbReference type="AlphaFoldDB" id="A0A0N4U9J1"/>
<dbReference type="Proteomes" id="UP000038040">
    <property type="component" value="Unplaced"/>
</dbReference>
<protein>
    <submittedName>
        <fullName evidence="4">Integrase catalytic domain-containing protein</fullName>
    </submittedName>
</protein>
<keyword evidence="3" id="KW-1185">Reference proteome</keyword>
<dbReference type="Proteomes" id="UP000274756">
    <property type="component" value="Unassembled WGS sequence"/>
</dbReference>
<gene>
    <name evidence="1" type="ORF">DME_LOCUS7766</name>
</gene>
<organism evidence="2 4">
    <name type="scientific">Dracunculus medinensis</name>
    <name type="common">Guinea worm</name>
    <dbReference type="NCBI Taxonomy" id="318479"/>
    <lineage>
        <taxon>Eukaryota</taxon>
        <taxon>Metazoa</taxon>
        <taxon>Ecdysozoa</taxon>
        <taxon>Nematoda</taxon>
        <taxon>Chromadorea</taxon>
        <taxon>Rhabditida</taxon>
        <taxon>Spirurina</taxon>
        <taxon>Dracunculoidea</taxon>
        <taxon>Dracunculidae</taxon>
        <taxon>Dracunculus</taxon>
    </lineage>
</organism>
<dbReference type="Pfam" id="PF05380">
    <property type="entry name" value="Peptidase_A17"/>
    <property type="match status" value="1"/>
</dbReference>
<reference evidence="4" key="1">
    <citation type="submission" date="2017-02" db="UniProtKB">
        <authorList>
            <consortium name="WormBaseParasite"/>
        </authorList>
    </citation>
    <scope>IDENTIFICATION</scope>
</reference>
<dbReference type="EMBL" id="UYYG01001162">
    <property type="protein sequence ID" value="VDN57793.1"/>
    <property type="molecule type" value="Genomic_DNA"/>
</dbReference>
<dbReference type="InterPro" id="IPR008042">
    <property type="entry name" value="Retrotrans_Pao"/>
</dbReference>
<reference evidence="1 3" key="2">
    <citation type="submission" date="2018-11" db="EMBL/GenBank/DDBJ databases">
        <authorList>
            <consortium name="Pathogen Informatics"/>
        </authorList>
    </citation>
    <scope>NUCLEOTIDE SEQUENCE [LARGE SCALE GENOMIC DNA]</scope>
</reference>
<dbReference type="STRING" id="318479.A0A0N4U9J1"/>
<evidence type="ECO:0000313" key="3">
    <source>
        <dbReference type="Proteomes" id="UP000274756"/>
    </source>
</evidence>
<proteinExistence type="predicted"/>